<feature type="domain" description="DUF632" evidence="6">
    <location>
        <begin position="288"/>
        <end position="462"/>
    </location>
</feature>
<dbReference type="FunFam" id="2.30.170.40:FF:000003">
    <property type="entry name" value="54S ribosomal protein L24"/>
    <property type="match status" value="1"/>
</dbReference>
<keyword evidence="3" id="KW-0687">Ribonucleoprotein</keyword>
<feature type="compositionally biased region" description="Basic and acidic residues" evidence="5">
    <location>
        <begin position="649"/>
        <end position="676"/>
    </location>
</feature>
<accession>A0AAD2E0A5</accession>
<feature type="region of interest" description="Disordered" evidence="5">
    <location>
        <begin position="132"/>
        <end position="189"/>
    </location>
</feature>
<dbReference type="InterPro" id="IPR006868">
    <property type="entry name" value="DUF630"/>
</dbReference>
<organism evidence="8 9">
    <name type="scientific">Fraxinus pennsylvanica</name>
    <dbReference type="NCBI Taxonomy" id="56036"/>
    <lineage>
        <taxon>Eukaryota</taxon>
        <taxon>Viridiplantae</taxon>
        <taxon>Streptophyta</taxon>
        <taxon>Embryophyta</taxon>
        <taxon>Tracheophyta</taxon>
        <taxon>Spermatophyta</taxon>
        <taxon>Magnoliopsida</taxon>
        <taxon>eudicotyledons</taxon>
        <taxon>Gunneridae</taxon>
        <taxon>Pentapetalae</taxon>
        <taxon>asterids</taxon>
        <taxon>lamiids</taxon>
        <taxon>Lamiales</taxon>
        <taxon>Oleaceae</taxon>
        <taxon>Oleeae</taxon>
        <taxon>Fraxinus</taxon>
    </lineage>
</organism>
<evidence type="ECO:0000256" key="3">
    <source>
        <dbReference type="ARBA" id="ARBA00023274"/>
    </source>
</evidence>
<feature type="compositionally biased region" description="Gly residues" evidence="5">
    <location>
        <begin position="267"/>
        <end position="278"/>
    </location>
</feature>
<keyword evidence="2" id="KW-0689">Ribosomal protein</keyword>
<dbReference type="EMBL" id="OU503047">
    <property type="protein sequence ID" value="CAI9772344.1"/>
    <property type="molecule type" value="Genomic_DNA"/>
</dbReference>
<dbReference type="SUPFAM" id="SSF143800">
    <property type="entry name" value="L28p-like"/>
    <property type="match status" value="1"/>
</dbReference>
<dbReference type="Pfam" id="PF00830">
    <property type="entry name" value="Ribosomal_L28"/>
    <property type="match status" value="1"/>
</dbReference>
<evidence type="ECO:0000256" key="1">
    <source>
        <dbReference type="ARBA" id="ARBA00008760"/>
    </source>
</evidence>
<dbReference type="PANTHER" id="PTHR21450">
    <property type="entry name" value="PROTEIN ALTERED PHOSPHATE STARVATION RESPONSE 1"/>
    <property type="match status" value="1"/>
</dbReference>
<dbReference type="AlphaFoldDB" id="A0AAD2E0A5"/>
<feature type="region of interest" description="Disordered" evidence="5">
    <location>
        <begin position="261"/>
        <end position="281"/>
    </location>
</feature>
<evidence type="ECO:0000313" key="9">
    <source>
        <dbReference type="Proteomes" id="UP000834106"/>
    </source>
</evidence>
<feature type="compositionally biased region" description="Pro residues" evidence="5">
    <location>
        <begin position="93"/>
        <end position="108"/>
    </location>
</feature>
<evidence type="ECO:0000313" key="8">
    <source>
        <dbReference type="EMBL" id="CAI9772344.1"/>
    </source>
</evidence>
<evidence type="ECO:0000259" key="7">
    <source>
        <dbReference type="Pfam" id="PF04783"/>
    </source>
</evidence>
<keyword evidence="9" id="KW-1185">Reference proteome</keyword>
<dbReference type="GO" id="GO:0003735">
    <property type="term" value="F:structural constituent of ribosome"/>
    <property type="evidence" value="ECO:0007669"/>
    <property type="project" value="InterPro"/>
</dbReference>
<dbReference type="InterPro" id="IPR037147">
    <property type="entry name" value="Ribosomal_bL28_sf"/>
</dbReference>
<dbReference type="Pfam" id="PF04782">
    <property type="entry name" value="DUF632"/>
    <property type="match status" value="1"/>
</dbReference>
<evidence type="ECO:0000256" key="5">
    <source>
        <dbReference type="SAM" id="MobiDB-lite"/>
    </source>
</evidence>
<name>A0AAD2E0A5_9LAMI</name>
<gene>
    <name evidence="8" type="ORF">FPE_LOCUS19774</name>
</gene>
<proteinExistence type="inferred from homology"/>
<dbReference type="Gene3D" id="2.30.170.40">
    <property type="entry name" value="Ribosomal protein L28/L24"/>
    <property type="match status" value="1"/>
</dbReference>
<evidence type="ECO:0000256" key="2">
    <source>
        <dbReference type="ARBA" id="ARBA00022980"/>
    </source>
</evidence>
<dbReference type="PANTHER" id="PTHR21450:SF7">
    <property type="entry name" value="DNA LIGASE (DUF630 AND DUF632)"/>
    <property type="match status" value="1"/>
</dbReference>
<feature type="region of interest" description="Disordered" evidence="5">
    <location>
        <begin position="649"/>
        <end position="682"/>
    </location>
</feature>
<dbReference type="InterPro" id="IPR006867">
    <property type="entry name" value="DUF632"/>
</dbReference>
<protein>
    <recommendedName>
        <fullName evidence="4">Large ribosomal subunit protein bL28m</fullName>
    </recommendedName>
</protein>
<dbReference type="InterPro" id="IPR026569">
    <property type="entry name" value="Ribosomal_bL28"/>
</dbReference>
<dbReference type="Pfam" id="PF04783">
    <property type="entry name" value="DUF630"/>
    <property type="match status" value="1"/>
</dbReference>
<comment type="similarity">
    <text evidence="1">Belongs to the bacterial ribosomal protein bL28 family.</text>
</comment>
<evidence type="ECO:0000259" key="6">
    <source>
        <dbReference type="Pfam" id="PF04782"/>
    </source>
</evidence>
<feature type="region of interest" description="Disordered" evidence="5">
    <location>
        <begin position="52"/>
        <end position="110"/>
    </location>
</feature>
<dbReference type="GO" id="GO:0005840">
    <property type="term" value="C:ribosome"/>
    <property type="evidence" value="ECO:0007669"/>
    <property type="project" value="UniProtKB-KW"/>
</dbReference>
<sequence length="682" mass="76027">MGCAQSKIDNEESVSRCKERRNLMKEAVSVRNAFASAQSGYAVSLKNTGAALSDYGAGEVPPPPPAMAVGPGEPSVAERPPPPPPHSMVESSLPPPPPPLPRFSPLPPIQRSMTMPAVLSHSENMKRKMKGIAIDESDEEEEEEEEKGGLNRKKKGVEEVGPETPIRTPNPPPPPGVAWDYFFMGNNIPGQSLDEVEEEEDDEHYMEGQGHENGNFNNVGDNNMEFKTPEKNVGFPGAEEFKTPGETPVTEEKEKQFVHSNTAPPGMSGGGIGGGGNMVGQSSSNVDLSKILGEIDDHFLKASQSAQEVSKMLEATRLHYHSNFADNRGHIDHAARVMQVITWNKSFKGAPNGDGTKDNLDADDYETHATVLDKLLAWEKKLYEEVKAGELMKLEYQRKVSALNKLKKRNASPEQLEKAKAAVSHLHTRYIVDWQSLDSTVIEVNDIRDKQLYPKLVALVHGEALGVAVVKRNDEEDNEENWGRREFSAWSERETQECAPDSKVVMGRAHRGLYAGRHIQFGNSVSEDGGNKTRRNWKPNVQEKRLFSYILDRHVRVKATTHAFQCIDKAGGIDEYLLKTPYYKMDTEMGLFWKAKIEKMYEKLGEMEVVFFTPEDEDRLEEQFREIKLAERAACRDARRKMYGWSGRKDGVADAEGAHEETSGSEEGSLRADIHEQMVANA</sequence>
<reference evidence="8" key="1">
    <citation type="submission" date="2023-05" db="EMBL/GenBank/DDBJ databases">
        <authorList>
            <person name="Huff M."/>
        </authorList>
    </citation>
    <scope>NUCLEOTIDE SEQUENCE</scope>
</reference>
<feature type="domain" description="DUF630" evidence="7">
    <location>
        <begin position="1"/>
        <end position="59"/>
    </location>
</feature>
<evidence type="ECO:0000256" key="4">
    <source>
        <dbReference type="ARBA" id="ARBA00035269"/>
    </source>
</evidence>
<dbReference type="Proteomes" id="UP000834106">
    <property type="component" value="Chromosome 12"/>
</dbReference>
<dbReference type="InterPro" id="IPR034704">
    <property type="entry name" value="Ribosomal_bL28/bL31-like_sf"/>
</dbReference>
<feature type="compositionally biased region" description="Acidic residues" evidence="5">
    <location>
        <begin position="135"/>
        <end position="146"/>
    </location>
</feature>
<dbReference type="GO" id="GO:1990904">
    <property type="term" value="C:ribonucleoprotein complex"/>
    <property type="evidence" value="ECO:0007669"/>
    <property type="project" value="UniProtKB-KW"/>
</dbReference>